<proteinExistence type="predicted"/>
<evidence type="ECO:0000313" key="1">
    <source>
        <dbReference type="EMBL" id="CAI8048527.1"/>
    </source>
</evidence>
<dbReference type="EMBL" id="CASHTH010003730">
    <property type="protein sequence ID" value="CAI8048527.1"/>
    <property type="molecule type" value="Genomic_DNA"/>
</dbReference>
<evidence type="ECO:0000313" key="2">
    <source>
        <dbReference type="Proteomes" id="UP001174909"/>
    </source>
</evidence>
<reference evidence="1" key="1">
    <citation type="submission" date="2023-03" db="EMBL/GenBank/DDBJ databases">
        <authorList>
            <person name="Steffen K."/>
            <person name="Cardenas P."/>
        </authorList>
    </citation>
    <scope>NUCLEOTIDE SEQUENCE</scope>
</reference>
<dbReference type="AlphaFoldDB" id="A0AA35TIF1"/>
<comment type="caution">
    <text evidence="1">The sequence shown here is derived from an EMBL/GenBank/DDBJ whole genome shotgun (WGS) entry which is preliminary data.</text>
</comment>
<name>A0AA35TIF1_GEOBA</name>
<accession>A0AA35TIF1</accession>
<gene>
    <name evidence="1" type="ORF">GBAR_LOCUS26754</name>
</gene>
<keyword evidence="2" id="KW-1185">Reference proteome</keyword>
<sequence length="59" mass="6473">MRLGGADEDKEEEAAGVVQGWCATNRKRLAHARNIGAECHVVCMWCVCVLSRCFSCCAQ</sequence>
<dbReference type="Proteomes" id="UP001174909">
    <property type="component" value="Unassembled WGS sequence"/>
</dbReference>
<organism evidence="1 2">
    <name type="scientific">Geodia barretti</name>
    <name type="common">Barrett's horny sponge</name>
    <dbReference type="NCBI Taxonomy" id="519541"/>
    <lineage>
        <taxon>Eukaryota</taxon>
        <taxon>Metazoa</taxon>
        <taxon>Porifera</taxon>
        <taxon>Demospongiae</taxon>
        <taxon>Heteroscleromorpha</taxon>
        <taxon>Tetractinellida</taxon>
        <taxon>Astrophorina</taxon>
        <taxon>Geodiidae</taxon>
        <taxon>Geodia</taxon>
    </lineage>
</organism>
<protein>
    <submittedName>
        <fullName evidence="1">Uncharacterized protein</fullName>
    </submittedName>
</protein>